<proteinExistence type="predicted"/>
<feature type="non-terminal residue" evidence="1">
    <location>
        <position position="41"/>
    </location>
</feature>
<accession>A0A392UBM9</accession>
<dbReference type="AlphaFoldDB" id="A0A392UBM9"/>
<sequence>MALPCSASDIAESSLGKECVAIKSWEEEKIFVTGRASFNGD</sequence>
<evidence type="ECO:0000313" key="2">
    <source>
        <dbReference type="Proteomes" id="UP000265520"/>
    </source>
</evidence>
<dbReference type="EMBL" id="LXQA010785922">
    <property type="protein sequence ID" value="MCI70931.1"/>
    <property type="molecule type" value="Genomic_DNA"/>
</dbReference>
<keyword evidence="2" id="KW-1185">Reference proteome</keyword>
<name>A0A392UBM9_9FABA</name>
<reference evidence="1 2" key="1">
    <citation type="journal article" date="2018" name="Front. Plant Sci.">
        <title>Red Clover (Trifolium pratense) and Zigzag Clover (T. medium) - A Picture of Genomic Similarities and Differences.</title>
        <authorList>
            <person name="Dluhosova J."/>
            <person name="Istvanek J."/>
            <person name="Nedelnik J."/>
            <person name="Repkova J."/>
        </authorList>
    </citation>
    <scope>NUCLEOTIDE SEQUENCE [LARGE SCALE GENOMIC DNA]</scope>
    <source>
        <strain evidence="2">cv. 10/8</strain>
        <tissue evidence="1">Leaf</tissue>
    </source>
</reference>
<dbReference type="Proteomes" id="UP000265520">
    <property type="component" value="Unassembled WGS sequence"/>
</dbReference>
<protein>
    <submittedName>
        <fullName evidence="1">Uncharacterized protein</fullName>
    </submittedName>
</protein>
<organism evidence="1 2">
    <name type="scientific">Trifolium medium</name>
    <dbReference type="NCBI Taxonomy" id="97028"/>
    <lineage>
        <taxon>Eukaryota</taxon>
        <taxon>Viridiplantae</taxon>
        <taxon>Streptophyta</taxon>
        <taxon>Embryophyta</taxon>
        <taxon>Tracheophyta</taxon>
        <taxon>Spermatophyta</taxon>
        <taxon>Magnoliopsida</taxon>
        <taxon>eudicotyledons</taxon>
        <taxon>Gunneridae</taxon>
        <taxon>Pentapetalae</taxon>
        <taxon>rosids</taxon>
        <taxon>fabids</taxon>
        <taxon>Fabales</taxon>
        <taxon>Fabaceae</taxon>
        <taxon>Papilionoideae</taxon>
        <taxon>50 kb inversion clade</taxon>
        <taxon>NPAAA clade</taxon>
        <taxon>Hologalegina</taxon>
        <taxon>IRL clade</taxon>
        <taxon>Trifolieae</taxon>
        <taxon>Trifolium</taxon>
    </lineage>
</organism>
<comment type="caution">
    <text evidence="1">The sequence shown here is derived from an EMBL/GenBank/DDBJ whole genome shotgun (WGS) entry which is preliminary data.</text>
</comment>
<evidence type="ECO:0000313" key="1">
    <source>
        <dbReference type="EMBL" id="MCI70931.1"/>
    </source>
</evidence>